<organism evidence="1 2">
    <name type="scientific">Cardiosporidium cionae</name>
    <dbReference type="NCBI Taxonomy" id="476202"/>
    <lineage>
        <taxon>Eukaryota</taxon>
        <taxon>Sar</taxon>
        <taxon>Alveolata</taxon>
        <taxon>Apicomplexa</taxon>
        <taxon>Aconoidasida</taxon>
        <taxon>Nephromycida</taxon>
        <taxon>Cardiosporidium</taxon>
    </lineage>
</organism>
<proteinExistence type="predicted"/>
<dbReference type="EMBL" id="JADAQX010000296">
    <property type="protein sequence ID" value="KAF8820812.1"/>
    <property type="molecule type" value="Genomic_DNA"/>
</dbReference>
<protein>
    <submittedName>
        <fullName evidence="1">Uncharacterized protein</fullName>
    </submittedName>
</protein>
<name>A0ABQ7JA08_9APIC</name>
<keyword evidence="2" id="KW-1185">Reference proteome</keyword>
<sequence length="79" mass="10012">MKMKRMKRNCQPHVYEKIHIPIFVNYIKQRKKKKLYFKKNYESIKPNMPIITMLWWSVLLRKSQSKFMMNWMAWKRNFV</sequence>
<comment type="caution">
    <text evidence="1">The sequence shown here is derived from an EMBL/GenBank/DDBJ whole genome shotgun (WGS) entry which is preliminary data.</text>
</comment>
<evidence type="ECO:0000313" key="2">
    <source>
        <dbReference type="Proteomes" id="UP000823046"/>
    </source>
</evidence>
<evidence type="ECO:0000313" key="1">
    <source>
        <dbReference type="EMBL" id="KAF8820812.1"/>
    </source>
</evidence>
<accession>A0ABQ7JA08</accession>
<reference evidence="1 2" key="1">
    <citation type="journal article" date="2020" name="bioRxiv">
        <title>Metabolic contributions of an alphaproteobacterial endosymbiont in the apicomplexan Cardiosporidium cionae.</title>
        <authorList>
            <person name="Hunter E.S."/>
            <person name="Paight C.J."/>
            <person name="Lane C.E."/>
        </authorList>
    </citation>
    <scope>NUCLEOTIDE SEQUENCE [LARGE SCALE GENOMIC DNA]</scope>
    <source>
        <strain evidence="1">ESH_2018</strain>
    </source>
</reference>
<gene>
    <name evidence="1" type="ORF">IE077_002781</name>
</gene>
<dbReference type="Proteomes" id="UP000823046">
    <property type="component" value="Unassembled WGS sequence"/>
</dbReference>